<evidence type="ECO:0000313" key="2">
    <source>
        <dbReference type="Proteomes" id="UP000003676"/>
    </source>
</evidence>
<proteinExistence type="predicted"/>
<accession>B6WST5</accession>
<dbReference type="GeneID" id="83731712"/>
<dbReference type="HOGENOM" id="CLU_204468_0_0_7"/>
<organism evidence="1 2">
    <name type="scientific">Desulfovibrio piger ATCC 29098</name>
    <dbReference type="NCBI Taxonomy" id="411464"/>
    <lineage>
        <taxon>Bacteria</taxon>
        <taxon>Pseudomonadati</taxon>
        <taxon>Thermodesulfobacteriota</taxon>
        <taxon>Desulfovibrionia</taxon>
        <taxon>Desulfovibrionales</taxon>
        <taxon>Desulfovibrionaceae</taxon>
        <taxon>Desulfovibrio</taxon>
    </lineage>
</organism>
<evidence type="ECO:0000313" key="1">
    <source>
        <dbReference type="EMBL" id="EEB33847.1"/>
    </source>
</evidence>
<protein>
    <submittedName>
        <fullName evidence="1">Uncharacterized protein</fullName>
    </submittedName>
</protein>
<reference evidence="1 2" key="2">
    <citation type="submission" date="2008-10" db="EMBL/GenBank/DDBJ databases">
        <authorList>
            <person name="Fulton L."/>
            <person name="Clifton S."/>
            <person name="Fulton B."/>
            <person name="Xu J."/>
            <person name="Minx P."/>
            <person name="Pepin K.H."/>
            <person name="Johnson M."/>
            <person name="Bhonagiri V."/>
            <person name="Nash W.E."/>
            <person name="Mardis E.R."/>
            <person name="Wilson R.K."/>
        </authorList>
    </citation>
    <scope>NUCLEOTIDE SEQUENCE [LARGE SCALE GENOMIC DNA]</scope>
    <source>
        <strain evidence="1 2">ATCC 29098</strain>
    </source>
</reference>
<comment type="caution">
    <text evidence="1">The sequence shown here is derived from an EMBL/GenBank/DDBJ whole genome shotgun (WGS) entry which is preliminary data.</text>
</comment>
<name>B6WST5_9BACT</name>
<dbReference type="RefSeq" id="WP_006005613.1">
    <property type="nucleotide sequence ID" value="NZ_DS996355.1"/>
</dbReference>
<gene>
    <name evidence="1" type="ORF">DESPIG_01137</name>
</gene>
<dbReference type="AlphaFoldDB" id="B6WST5"/>
<dbReference type="eggNOG" id="ENOG5030SSX">
    <property type="taxonomic scope" value="Bacteria"/>
</dbReference>
<sequence>MEQQRFVLLPTVGGAWVIRDTQDGSPVCVLFHGGRGIKKTRAMADVMLDALNAAVGRHAQGGKR</sequence>
<reference evidence="1 2" key="1">
    <citation type="submission" date="2008-10" db="EMBL/GenBank/DDBJ databases">
        <title>Draft genome sequence of Desulvovibrio piger (ATCC 29098).</title>
        <authorList>
            <person name="Sudarsanam P."/>
            <person name="Ley R."/>
            <person name="Guruge J."/>
            <person name="Turnbaugh P.J."/>
            <person name="Mahowald M."/>
            <person name="Liep D."/>
            <person name="Gordon J."/>
        </authorList>
    </citation>
    <scope>NUCLEOTIDE SEQUENCE [LARGE SCALE GENOMIC DNA]</scope>
    <source>
        <strain evidence="1 2">ATCC 29098</strain>
    </source>
</reference>
<dbReference type="EMBL" id="ABXU01000029">
    <property type="protein sequence ID" value="EEB33847.1"/>
    <property type="molecule type" value="Genomic_DNA"/>
</dbReference>
<dbReference type="Proteomes" id="UP000003676">
    <property type="component" value="Unassembled WGS sequence"/>
</dbReference>